<dbReference type="OrthoDB" id="5493262at2"/>
<protein>
    <recommendedName>
        <fullName evidence="3">DUF1684 domain-containing protein</fullName>
    </recommendedName>
</protein>
<dbReference type="STRING" id="1224947.SAMN05216480_101860"/>
<dbReference type="EMBL" id="FPBK01000001">
    <property type="protein sequence ID" value="SFU33978.1"/>
    <property type="molecule type" value="Genomic_DNA"/>
</dbReference>
<sequence>MILKLKYVFIAFLLLGWACKNDKRYLSHEEVNGFQITDSTDVVQDVKAFQAELNEEYKNPDTSPLADKDRKKFVALDFFEIDTTYRVEARFEETPFENSFYMQTTTDRAPEYKRFGIVYFTLKGKEYQLNVYQSQELKLQDEYKDYLFIPFLDDTNGDESYGGGRYLDATIPDGDKMIIDFNKAYNPYCAYNKKYSCPVVPQENRLDVAIKAGVKKFH</sequence>
<dbReference type="Pfam" id="PF07920">
    <property type="entry name" value="DUF1684"/>
    <property type="match status" value="1"/>
</dbReference>
<evidence type="ECO:0000313" key="1">
    <source>
        <dbReference type="EMBL" id="SFU33978.1"/>
    </source>
</evidence>
<organism evidence="1 2">
    <name type="scientific">Pustulibacterium marinum</name>
    <dbReference type="NCBI Taxonomy" id="1224947"/>
    <lineage>
        <taxon>Bacteria</taxon>
        <taxon>Pseudomonadati</taxon>
        <taxon>Bacteroidota</taxon>
        <taxon>Flavobacteriia</taxon>
        <taxon>Flavobacteriales</taxon>
        <taxon>Flavobacteriaceae</taxon>
        <taxon>Pustulibacterium</taxon>
    </lineage>
</organism>
<keyword evidence="2" id="KW-1185">Reference proteome</keyword>
<reference evidence="1 2" key="1">
    <citation type="submission" date="2016-10" db="EMBL/GenBank/DDBJ databases">
        <authorList>
            <person name="de Groot N.N."/>
        </authorList>
    </citation>
    <scope>NUCLEOTIDE SEQUENCE [LARGE SCALE GENOMIC DNA]</scope>
    <source>
        <strain evidence="1 2">CGMCC 1.12333</strain>
    </source>
</reference>
<dbReference type="InterPro" id="IPR012467">
    <property type="entry name" value="DUF1684"/>
</dbReference>
<dbReference type="RefSeq" id="WP_093023289.1">
    <property type="nucleotide sequence ID" value="NZ_FPBK01000001.1"/>
</dbReference>
<accession>A0A1I7FCT9</accession>
<evidence type="ECO:0008006" key="3">
    <source>
        <dbReference type="Google" id="ProtNLM"/>
    </source>
</evidence>
<dbReference type="PANTHER" id="PTHR41913:SF1">
    <property type="entry name" value="DUF1684 DOMAIN-CONTAINING PROTEIN"/>
    <property type="match status" value="1"/>
</dbReference>
<dbReference type="Proteomes" id="UP000199138">
    <property type="component" value="Unassembled WGS sequence"/>
</dbReference>
<evidence type="ECO:0000313" key="2">
    <source>
        <dbReference type="Proteomes" id="UP000199138"/>
    </source>
</evidence>
<proteinExistence type="predicted"/>
<dbReference type="AlphaFoldDB" id="A0A1I7FCT9"/>
<name>A0A1I7FCT9_9FLAO</name>
<gene>
    <name evidence="1" type="ORF">SAMN05216480_101860</name>
</gene>
<dbReference type="PANTHER" id="PTHR41913">
    <property type="entry name" value="DUF1684 DOMAIN-CONTAINING PROTEIN"/>
    <property type="match status" value="1"/>
</dbReference>